<keyword evidence="2" id="KW-1185">Reference proteome</keyword>
<name>F0YQZ8_AURAN</name>
<evidence type="ECO:0000313" key="1">
    <source>
        <dbReference type="EMBL" id="EGB02462.1"/>
    </source>
</evidence>
<organism evidence="2">
    <name type="scientific">Aureococcus anophagefferens</name>
    <name type="common">Harmful bloom alga</name>
    <dbReference type="NCBI Taxonomy" id="44056"/>
    <lineage>
        <taxon>Eukaryota</taxon>
        <taxon>Sar</taxon>
        <taxon>Stramenopiles</taxon>
        <taxon>Ochrophyta</taxon>
        <taxon>Pelagophyceae</taxon>
        <taxon>Pelagomonadales</taxon>
        <taxon>Pelagomonadaceae</taxon>
        <taxon>Aureococcus</taxon>
    </lineage>
</organism>
<dbReference type="GeneID" id="20227071"/>
<dbReference type="eggNOG" id="ENOG502T2CA">
    <property type="taxonomic scope" value="Eukaryota"/>
</dbReference>
<dbReference type="InParanoid" id="F0YQZ8"/>
<gene>
    <name evidence="1" type="ORF">AURANDRAFT_68859</name>
</gene>
<accession>F0YQZ8</accession>
<dbReference type="RefSeq" id="XP_009042841.1">
    <property type="nucleotide sequence ID" value="XM_009044593.1"/>
</dbReference>
<proteinExistence type="predicted"/>
<dbReference type="Proteomes" id="UP000002729">
    <property type="component" value="Unassembled WGS sequence"/>
</dbReference>
<dbReference type="KEGG" id="aaf:AURANDRAFT_68859"/>
<reference evidence="1 2" key="1">
    <citation type="journal article" date="2011" name="Proc. Natl. Acad. Sci. U.S.A.">
        <title>Niche of harmful alga Aureococcus anophagefferens revealed through ecogenomics.</title>
        <authorList>
            <person name="Gobler C.J."/>
            <person name="Berry D.L."/>
            <person name="Dyhrman S.T."/>
            <person name="Wilhelm S.W."/>
            <person name="Salamov A."/>
            <person name="Lobanov A.V."/>
            <person name="Zhang Y."/>
            <person name="Collier J.L."/>
            <person name="Wurch L.L."/>
            <person name="Kustka A.B."/>
            <person name="Dill B.D."/>
            <person name="Shah M."/>
            <person name="VerBerkmoes N.C."/>
            <person name="Kuo A."/>
            <person name="Terry A."/>
            <person name="Pangilinan J."/>
            <person name="Lindquist E.A."/>
            <person name="Lucas S."/>
            <person name="Paulsen I.T."/>
            <person name="Hattenrath-Lehmann T.K."/>
            <person name="Talmage S.C."/>
            <person name="Walker E.A."/>
            <person name="Koch F."/>
            <person name="Burson A.M."/>
            <person name="Marcoval M.A."/>
            <person name="Tang Y.Z."/>
            <person name="Lecleir G.R."/>
            <person name="Coyne K.J."/>
            <person name="Berg G.M."/>
            <person name="Bertrand E.M."/>
            <person name="Saito M.A."/>
            <person name="Gladyshev V.N."/>
            <person name="Grigoriev I.V."/>
        </authorList>
    </citation>
    <scope>NUCLEOTIDE SEQUENCE [LARGE SCALE GENOMIC DNA]</scope>
    <source>
        <strain evidence="2">CCMP 1984</strain>
    </source>
</reference>
<protein>
    <submittedName>
        <fullName evidence="1">Uncharacterized protein</fullName>
    </submittedName>
</protein>
<evidence type="ECO:0000313" key="2">
    <source>
        <dbReference type="Proteomes" id="UP000002729"/>
    </source>
</evidence>
<dbReference type="EMBL" id="GL833509">
    <property type="protein sequence ID" value="EGB02462.1"/>
    <property type="molecule type" value="Genomic_DNA"/>
</dbReference>
<dbReference type="AlphaFoldDB" id="F0YQZ8"/>
<sequence length="499" mass="56708">MRPELNRSELLRLYAEQNFLFGLRRRGRRPVPRRMRGPGRAVAPVDALYMVNHSERVSCLILYMQTATCLDNPSRMYAPTGIKKNLDSIQLREGKDSQRATELGNWGFWNKTDTAYRRLNQSYKDFGLRFQKEITLSNAEGRAELYARAREVFVSATDASAQAAEAVADAAEAKARAGGTKGATLTLSREKWESLRSLVHVRGSAPVEDPSVLPCDVRVTQDDIDELNRVLHDFTTGRRVRRGLVEIDSARQIYIRSSALSHQPVMSTDDGDVSYDAFDALDQDVKGKLVSWINLAVDAASARLGYEYKFSAFSLLFSWNTPEQIYHIDLRKSAYQFALILTESESTIYSDATMSLDDACIEMGIKRVADEKLANFSSLLCSLNRIDHFRKSITNGPAKPGTLCMMGGGKIHAKPENKRFRAVIFFSACPVHMEDYDPNEQYNIFSLLDVLHHKARCPETKTMIRMKFKEHLPYYENKYGRPHLEQALSRLKYELRRAC</sequence>